<dbReference type="GO" id="GO:0042709">
    <property type="term" value="C:succinate-CoA ligase complex"/>
    <property type="evidence" value="ECO:0007669"/>
    <property type="project" value="TreeGrafter"/>
</dbReference>
<dbReference type="Pfam" id="PF16114">
    <property type="entry name" value="Citrate_bind"/>
    <property type="match status" value="1"/>
</dbReference>
<evidence type="ECO:0000256" key="8">
    <source>
        <dbReference type="ARBA" id="ARBA00023315"/>
    </source>
</evidence>
<dbReference type="PANTHER" id="PTHR11815">
    <property type="entry name" value="SUCCINYL-COA SYNTHETASE BETA CHAIN"/>
    <property type="match status" value="1"/>
</dbReference>
<keyword evidence="3" id="KW-0444">Lipid biosynthesis</keyword>
<evidence type="ECO:0000256" key="3">
    <source>
        <dbReference type="ARBA" id="ARBA00022516"/>
    </source>
</evidence>
<evidence type="ECO:0000259" key="11">
    <source>
        <dbReference type="Pfam" id="PF24948"/>
    </source>
</evidence>
<feature type="domain" description="ATP-citrate synthase citrate-binding" evidence="10">
    <location>
        <begin position="246"/>
        <end position="340"/>
    </location>
</feature>
<dbReference type="GO" id="GO:0006629">
    <property type="term" value="P:lipid metabolic process"/>
    <property type="evidence" value="ECO:0007669"/>
    <property type="project" value="UniProtKB-KW"/>
</dbReference>
<evidence type="ECO:0000256" key="1">
    <source>
        <dbReference type="ARBA" id="ARBA00004496"/>
    </source>
</evidence>
<protein>
    <submittedName>
        <fullName evidence="12">Uncharacterized protein</fullName>
    </submittedName>
</protein>
<feature type="non-terminal residue" evidence="12">
    <location>
        <position position="340"/>
    </location>
</feature>
<evidence type="ECO:0000256" key="6">
    <source>
        <dbReference type="ARBA" id="ARBA00022840"/>
    </source>
</evidence>
<dbReference type="GO" id="GO:0004775">
    <property type="term" value="F:succinate-CoA ligase (ADP-forming) activity"/>
    <property type="evidence" value="ECO:0007669"/>
    <property type="project" value="TreeGrafter"/>
</dbReference>
<gene>
    <name evidence="12" type="ORF">S06H3_12588</name>
</gene>
<dbReference type="GO" id="GO:0003878">
    <property type="term" value="F:ATP citrate synthase activity"/>
    <property type="evidence" value="ECO:0007669"/>
    <property type="project" value="UniProtKB-EC"/>
</dbReference>
<dbReference type="GO" id="GO:0006104">
    <property type="term" value="P:succinyl-CoA metabolic process"/>
    <property type="evidence" value="ECO:0007669"/>
    <property type="project" value="TreeGrafter"/>
</dbReference>
<proteinExistence type="predicted"/>
<dbReference type="GO" id="GO:0006099">
    <property type="term" value="P:tricarboxylic acid cycle"/>
    <property type="evidence" value="ECO:0007669"/>
    <property type="project" value="TreeGrafter"/>
</dbReference>
<reference evidence="12" key="1">
    <citation type="journal article" date="2014" name="Front. Microbiol.">
        <title>High frequency of phylogenetically diverse reductive dehalogenase-homologous genes in deep subseafloor sedimentary metagenomes.</title>
        <authorList>
            <person name="Kawai M."/>
            <person name="Futagami T."/>
            <person name="Toyoda A."/>
            <person name="Takaki Y."/>
            <person name="Nishi S."/>
            <person name="Hori S."/>
            <person name="Arai W."/>
            <person name="Tsubouchi T."/>
            <person name="Morono Y."/>
            <person name="Uchiyama I."/>
            <person name="Ito T."/>
            <person name="Fujiyama A."/>
            <person name="Inagaki F."/>
            <person name="Takami H."/>
        </authorList>
    </citation>
    <scope>NUCLEOTIDE SEQUENCE</scope>
    <source>
        <strain evidence="12">Expedition CK06-06</strain>
    </source>
</reference>
<keyword evidence="4" id="KW-0808">Transferase</keyword>
<dbReference type="SUPFAM" id="SSF52210">
    <property type="entry name" value="Succinyl-CoA synthetase domains"/>
    <property type="match status" value="1"/>
</dbReference>
<dbReference type="InterPro" id="IPR056749">
    <property type="entry name" value="Citrate_synth_N"/>
</dbReference>
<evidence type="ECO:0000256" key="9">
    <source>
        <dbReference type="ARBA" id="ARBA00047593"/>
    </source>
</evidence>
<evidence type="ECO:0000313" key="12">
    <source>
        <dbReference type="EMBL" id="GAI08839.1"/>
    </source>
</evidence>
<sequence length="340" mass="38597">MAQRGIREFHGKKMMAKYWSEYFKGLEKYDGKIALIDPKTTMDDLAKQNPWLKKEKLVVKPDQLIGKRGKQNLILLNATFNEAKNWINERMNKEITIGKVTDKLSHFLIEPFVPHDKNKEYYVAITSNREGDAIHFSAHGGVDIEEVWDTVVTIQVPILSNIDDIKIKEKLPRDLPDEEKNMVTGFIKGLFKFYADLGYAYLEINPMTVTKGGFIPLDTVARLDDTAQFVCGHKWGDIEFPAPFGRGLTEEEKFIKELDEKSGASLKLTVLNPKGRVWTIVAGGGASVVYTDTVFDLGFKDELANYGEYSGNPSTDETYQYAKTIIDLMTRKKDPRGKIL</sequence>
<organism evidence="12">
    <name type="scientific">marine sediment metagenome</name>
    <dbReference type="NCBI Taxonomy" id="412755"/>
    <lineage>
        <taxon>unclassified sequences</taxon>
        <taxon>metagenomes</taxon>
        <taxon>ecological metagenomes</taxon>
    </lineage>
</organism>
<dbReference type="InterPro" id="IPR016102">
    <property type="entry name" value="Succinyl-CoA_synth-like"/>
</dbReference>
<dbReference type="EMBL" id="BARV01006157">
    <property type="protein sequence ID" value="GAI08839.1"/>
    <property type="molecule type" value="Genomic_DNA"/>
</dbReference>
<keyword evidence="8" id="KW-0012">Acyltransferase</keyword>
<evidence type="ECO:0000259" key="10">
    <source>
        <dbReference type="Pfam" id="PF16114"/>
    </source>
</evidence>
<evidence type="ECO:0000256" key="5">
    <source>
        <dbReference type="ARBA" id="ARBA00022741"/>
    </source>
</evidence>
<evidence type="ECO:0000256" key="2">
    <source>
        <dbReference type="ARBA" id="ARBA00022490"/>
    </source>
</evidence>
<evidence type="ECO:0000256" key="4">
    <source>
        <dbReference type="ARBA" id="ARBA00022679"/>
    </source>
</evidence>
<keyword evidence="2" id="KW-0963">Cytoplasm</keyword>
<keyword evidence="7" id="KW-0443">Lipid metabolism</keyword>
<comment type="caution">
    <text evidence="12">The sequence shown here is derived from an EMBL/GenBank/DDBJ whole genome shotgun (WGS) entry which is preliminary data.</text>
</comment>
<dbReference type="SUPFAM" id="SSF56059">
    <property type="entry name" value="Glutathione synthetase ATP-binding domain-like"/>
    <property type="match status" value="1"/>
</dbReference>
<evidence type="ECO:0000256" key="7">
    <source>
        <dbReference type="ARBA" id="ARBA00023098"/>
    </source>
</evidence>
<dbReference type="Pfam" id="PF24948">
    <property type="entry name" value="Citrate_synth_N"/>
    <property type="match status" value="1"/>
</dbReference>
<dbReference type="Gene3D" id="3.30.470.110">
    <property type="match status" value="1"/>
</dbReference>
<keyword evidence="6" id="KW-0067">ATP-binding</keyword>
<dbReference type="GO" id="GO:0005524">
    <property type="term" value="F:ATP binding"/>
    <property type="evidence" value="ECO:0007669"/>
    <property type="project" value="UniProtKB-KW"/>
</dbReference>
<dbReference type="Gene3D" id="3.40.50.261">
    <property type="entry name" value="Succinyl-CoA synthetase domains"/>
    <property type="match status" value="1"/>
</dbReference>
<name>X1MR26_9ZZZZ</name>
<keyword evidence="5" id="KW-0547">Nucleotide-binding</keyword>
<dbReference type="PANTHER" id="PTHR11815:SF10">
    <property type="entry name" value="SUCCINATE--COA LIGASE [GDP-FORMING] SUBUNIT BETA, MITOCHONDRIAL"/>
    <property type="match status" value="1"/>
</dbReference>
<comment type="catalytic activity">
    <reaction evidence="9">
        <text>oxaloacetate + acetyl-CoA + ADP + phosphate = citrate + ATP + CoA</text>
        <dbReference type="Rhea" id="RHEA:21160"/>
        <dbReference type="ChEBI" id="CHEBI:16452"/>
        <dbReference type="ChEBI" id="CHEBI:16947"/>
        <dbReference type="ChEBI" id="CHEBI:30616"/>
        <dbReference type="ChEBI" id="CHEBI:43474"/>
        <dbReference type="ChEBI" id="CHEBI:57287"/>
        <dbReference type="ChEBI" id="CHEBI:57288"/>
        <dbReference type="ChEBI" id="CHEBI:456216"/>
        <dbReference type="EC" id="2.3.3.8"/>
    </reaction>
</comment>
<feature type="domain" description="ATP-citrate synthase ATP-grasp" evidence="11">
    <location>
        <begin position="2"/>
        <end position="235"/>
    </location>
</feature>
<dbReference type="InterPro" id="IPR032263">
    <property type="entry name" value="Citrate-bd"/>
</dbReference>
<accession>X1MR26</accession>
<comment type="subcellular location">
    <subcellularLocation>
        <location evidence="1">Cytoplasm</location>
    </subcellularLocation>
</comment>
<dbReference type="AlphaFoldDB" id="X1MR26"/>